<gene>
    <name evidence="2" type="ORF">C1752_02233</name>
</gene>
<keyword evidence="3" id="KW-1185">Reference proteome</keyword>
<feature type="domain" description="Phospholipid/glycerol acyltransferase" evidence="1">
    <location>
        <begin position="66"/>
        <end position="210"/>
    </location>
</feature>
<dbReference type="Proteomes" id="UP000248857">
    <property type="component" value="Unassembled WGS sequence"/>
</dbReference>
<dbReference type="AlphaFoldDB" id="A0A2W1JI26"/>
<accession>A0A2W1JI26</accession>
<evidence type="ECO:0000313" key="3">
    <source>
        <dbReference type="Proteomes" id="UP000248857"/>
    </source>
</evidence>
<dbReference type="EMBL" id="PQWO01000006">
    <property type="protein sequence ID" value="PZD73183.1"/>
    <property type="molecule type" value="Genomic_DNA"/>
</dbReference>
<reference evidence="2 3" key="1">
    <citation type="journal article" date="2018" name="Sci. Rep.">
        <title>A novel species of the marine cyanobacterium Acaryochloris with a unique pigment content and lifestyle.</title>
        <authorList>
            <person name="Partensky F."/>
            <person name="Six C."/>
            <person name="Ratin M."/>
            <person name="Garczarek L."/>
            <person name="Vaulot D."/>
            <person name="Probert I."/>
            <person name="Calteau A."/>
            <person name="Gourvil P."/>
            <person name="Marie D."/>
            <person name="Grebert T."/>
            <person name="Bouchier C."/>
            <person name="Le Panse S."/>
            <person name="Gachenot M."/>
            <person name="Rodriguez F."/>
            <person name="Garrido J.L."/>
        </authorList>
    </citation>
    <scope>NUCLEOTIDE SEQUENCE [LARGE SCALE GENOMIC DNA]</scope>
    <source>
        <strain evidence="2 3">RCC1774</strain>
    </source>
</reference>
<sequence length="465" mass="53063">MPQPVRKVQPPLKFLPQRLDPLVIRVVKFLLPAWMRYKLSIASIQTENTEVLVELYQKFQADKVRMLLTFRHPGTADPFVMAYLLWYAVPKAARRMGVKFKEPVRSHFMYDRGIPLWAGEFVTWLFPRLGGTPIFRGKADRQGLKAARDLMANGVIPLSLAPEGGANEHSEMVGSLEPGAAQLGFWCADDLHKANRPESVYVVPIGIQYSYRDLSWSPLEDLLTEMETTAGISPEMSIPKGHLADAQADALYGRLLRLSDHLLEIMEGFYARYYHRTFPEIATAEPEVNGCHRNQYLTKRLKSRLEVVLQVAEEYFGLEPKGSLSDRCRKIEQAGWSHIYRDIEELSPLEQGLADWTAEEASLKLNHMRIVERLSSVTGHYILQKPSIDRFAETILIVWKIVEHLKGGDPHSPPDLGLKSLRITVGKPLSVTERFPTYQKDRRHARQEVEALTRELQTSLEEMIV</sequence>
<evidence type="ECO:0000259" key="1">
    <source>
        <dbReference type="SMART" id="SM00563"/>
    </source>
</evidence>
<evidence type="ECO:0000313" key="2">
    <source>
        <dbReference type="EMBL" id="PZD73183.1"/>
    </source>
</evidence>
<proteinExistence type="predicted"/>
<dbReference type="RefSeq" id="WP_110986201.1">
    <property type="nucleotide sequence ID" value="NZ_CAWNWM010000006.1"/>
</dbReference>
<dbReference type="SMART" id="SM00563">
    <property type="entry name" value="PlsC"/>
    <property type="match status" value="1"/>
</dbReference>
<dbReference type="GO" id="GO:0016746">
    <property type="term" value="F:acyltransferase activity"/>
    <property type="evidence" value="ECO:0007669"/>
    <property type="project" value="InterPro"/>
</dbReference>
<organism evidence="2 3">
    <name type="scientific">Acaryochloris thomasi RCC1774</name>
    <dbReference type="NCBI Taxonomy" id="1764569"/>
    <lineage>
        <taxon>Bacteria</taxon>
        <taxon>Bacillati</taxon>
        <taxon>Cyanobacteriota</taxon>
        <taxon>Cyanophyceae</taxon>
        <taxon>Acaryochloridales</taxon>
        <taxon>Acaryochloridaceae</taxon>
        <taxon>Acaryochloris</taxon>
        <taxon>Acaryochloris thomasi</taxon>
    </lineage>
</organism>
<dbReference type="InterPro" id="IPR002123">
    <property type="entry name" value="Plipid/glycerol_acylTrfase"/>
</dbReference>
<dbReference type="OrthoDB" id="524611at2"/>
<dbReference type="SUPFAM" id="SSF69593">
    <property type="entry name" value="Glycerol-3-phosphate (1)-acyltransferase"/>
    <property type="match status" value="1"/>
</dbReference>
<comment type="caution">
    <text evidence="2">The sequence shown here is derived from an EMBL/GenBank/DDBJ whole genome shotgun (WGS) entry which is preliminary data.</text>
</comment>
<name>A0A2W1JI26_9CYAN</name>
<protein>
    <recommendedName>
        <fullName evidence="1">Phospholipid/glycerol acyltransferase domain-containing protein</fullName>
    </recommendedName>
</protein>